<dbReference type="Pfam" id="PF05020">
    <property type="entry name" value="zf-NPL4"/>
    <property type="match status" value="1"/>
</dbReference>
<gene>
    <name evidence="15" type="ORF">E3P90_02121</name>
</gene>
<dbReference type="InterPro" id="IPR015940">
    <property type="entry name" value="UBA"/>
</dbReference>
<feature type="domain" description="UBA" evidence="11">
    <location>
        <begin position="1075"/>
        <end position="1116"/>
    </location>
</feature>
<dbReference type="SMART" id="SM00165">
    <property type="entry name" value="UBA"/>
    <property type="match status" value="1"/>
</dbReference>
<dbReference type="PANTHER" id="PTHR12710">
    <property type="entry name" value="NUCLEAR PROTEIN LOCALIZATION 4"/>
    <property type="match status" value="1"/>
</dbReference>
<keyword evidence="7" id="KW-0862">Zinc</keyword>
<dbReference type="GO" id="GO:0048471">
    <property type="term" value="C:perinuclear region of cytoplasm"/>
    <property type="evidence" value="ECO:0007669"/>
    <property type="project" value="UniProtKB-SubCell"/>
</dbReference>
<dbReference type="InterPro" id="IPR013083">
    <property type="entry name" value="Znf_RING/FYVE/PHD"/>
</dbReference>
<evidence type="ECO:0000256" key="8">
    <source>
        <dbReference type="ARBA" id="ARBA00024703"/>
    </source>
</evidence>
<dbReference type="PROSITE" id="PS50089">
    <property type="entry name" value="ZF_RING_2"/>
    <property type="match status" value="1"/>
</dbReference>
<dbReference type="InterPro" id="IPR017907">
    <property type="entry name" value="Znf_RING_CS"/>
</dbReference>
<dbReference type="EMBL" id="SPOF01000019">
    <property type="protein sequence ID" value="TIB12348.1"/>
    <property type="molecule type" value="Genomic_DNA"/>
</dbReference>
<evidence type="ECO:0000313" key="15">
    <source>
        <dbReference type="EMBL" id="TIB12348.1"/>
    </source>
</evidence>
<dbReference type="InterPro" id="IPR007717">
    <property type="entry name" value="NPL4_C"/>
</dbReference>
<evidence type="ECO:0000256" key="9">
    <source>
        <dbReference type="PROSITE-ProRule" id="PRU00175"/>
    </source>
</evidence>
<dbReference type="GO" id="GO:0008270">
    <property type="term" value="F:zinc ion binding"/>
    <property type="evidence" value="ECO:0007669"/>
    <property type="project" value="UniProtKB-KW"/>
</dbReference>
<dbReference type="InterPro" id="IPR001841">
    <property type="entry name" value="Znf_RING"/>
</dbReference>
<evidence type="ECO:0000256" key="3">
    <source>
        <dbReference type="ARBA" id="ARBA00011025"/>
    </source>
</evidence>
<dbReference type="InterPro" id="IPR016563">
    <property type="entry name" value="Npl4"/>
</dbReference>
<dbReference type="PRINTS" id="PR01839">
    <property type="entry name" value="RAD23PROTEIN"/>
</dbReference>
<dbReference type="AlphaFoldDB" id="A0A4T0I7I0"/>
<dbReference type="Gene3D" id="3.30.40.10">
    <property type="entry name" value="Zinc/RING finger domain, C3HC4 (zinc finger)"/>
    <property type="match status" value="1"/>
</dbReference>
<dbReference type="Pfam" id="PF11543">
    <property type="entry name" value="UN_NPL4"/>
    <property type="match status" value="1"/>
</dbReference>
<reference evidence="15 16" key="1">
    <citation type="submission" date="2019-03" db="EMBL/GenBank/DDBJ databases">
        <title>Sequencing 23 genomes of Wallemia ichthyophaga.</title>
        <authorList>
            <person name="Gostincar C."/>
        </authorList>
    </citation>
    <scope>NUCLEOTIDE SEQUENCE [LARGE SCALE GENOMIC DNA]</scope>
    <source>
        <strain evidence="15 16">EXF-8621</strain>
    </source>
</reference>
<dbReference type="Gene3D" id="3.10.20.90">
    <property type="entry name" value="Phosphatidylinositol 3-kinase Catalytic Subunit, Chain A, domain 1"/>
    <property type="match status" value="1"/>
</dbReference>
<protein>
    <recommendedName>
        <fullName evidence="4">Nuclear protein localization protein 4</fullName>
    </recommendedName>
</protein>
<comment type="caution">
    <text evidence="15">The sequence shown here is derived from an EMBL/GenBank/DDBJ whole genome shotgun (WGS) entry which is preliminary data.</text>
</comment>
<dbReference type="PROSITE" id="PS51382">
    <property type="entry name" value="SPX"/>
    <property type="match status" value="1"/>
</dbReference>
<dbReference type="Pfam" id="PF03105">
    <property type="entry name" value="SPX"/>
    <property type="match status" value="1"/>
</dbReference>
<dbReference type="SMART" id="SM00184">
    <property type="entry name" value="RING"/>
    <property type="match status" value="1"/>
</dbReference>
<dbReference type="InterPro" id="IPR007716">
    <property type="entry name" value="NPL4_Zn-bd_put"/>
</dbReference>
<dbReference type="Gene3D" id="1.10.8.10">
    <property type="entry name" value="DNA helicase RuvA subunit, C-terminal domain"/>
    <property type="match status" value="1"/>
</dbReference>
<evidence type="ECO:0000256" key="7">
    <source>
        <dbReference type="ARBA" id="ARBA00022833"/>
    </source>
</evidence>
<dbReference type="PROSITE" id="PS00518">
    <property type="entry name" value="ZF_RING_1"/>
    <property type="match status" value="1"/>
</dbReference>
<evidence type="ECO:0000259" key="12">
    <source>
        <dbReference type="PROSITE" id="PS50089"/>
    </source>
</evidence>
<dbReference type="PANTHER" id="PTHR12710:SF0">
    <property type="entry name" value="NUCLEAR PROTEIN LOCALIZATION PROTEIN 4 HOMOLOG"/>
    <property type="match status" value="1"/>
</dbReference>
<dbReference type="InterPro" id="IPR004806">
    <property type="entry name" value="Rad23"/>
</dbReference>
<dbReference type="PROSITE" id="PS50249">
    <property type="entry name" value="MPN"/>
    <property type="match status" value="1"/>
</dbReference>
<dbReference type="GO" id="GO:0006289">
    <property type="term" value="P:nucleotide-excision repair"/>
    <property type="evidence" value="ECO:0007669"/>
    <property type="project" value="InterPro"/>
</dbReference>
<comment type="subcellular location">
    <subcellularLocation>
        <location evidence="2">Cytoplasm</location>
        <location evidence="2">Perinuclear region</location>
    </subcellularLocation>
    <subcellularLocation>
        <location evidence="1">Nucleus membrane</location>
        <topology evidence="1">Peripheral membrane protein</topology>
        <orientation evidence="1">Cytoplasmic side</orientation>
    </subcellularLocation>
</comment>
<feature type="domain" description="SPX" evidence="14">
    <location>
        <begin position="1"/>
        <end position="316"/>
    </location>
</feature>
<keyword evidence="5" id="KW-0479">Metal-binding</keyword>
<dbReference type="GO" id="GO:0031625">
    <property type="term" value="F:ubiquitin protein ligase binding"/>
    <property type="evidence" value="ECO:0007669"/>
    <property type="project" value="TreeGrafter"/>
</dbReference>
<name>A0A4T0I7I0_WALIC</name>
<dbReference type="PROSITE" id="PS50030">
    <property type="entry name" value="UBA"/>
    <property type="match status" value="1"/>
</dbReference>
<dbReference type="InterPro" id="IPR004331">
    <property type="entry name" value="SPX_dom"/>
</dbReference>
<feature type="domain" description="RING-type" evidence="12">
    <location>
        <begin position="368"/>
        <end position="407"/>
    </location>
</feature>
<organism evidence="15 16">
    <name type="scientific">Wallemia ichthyophaga</name>
    <dbReference type="NCBI Taxonomy" id="245174"/>
    <lineage>
        <taxon>Eukaryota</taxon>
        <taxon>Fungi</taxon>
        <taxon>Dikarya</taxon>
        <taxon>Basidiomycota</taxon>
        <taxon>Wallemiomycotina</taxon>
        <taxon>Wallemiomycetes</taxon>
        <taxon>Wallemiales</taxon>
        <taxon>Wallemiaceae</taxon>
        <taxon>Wallemia</taxon>
    </lineage>
</organism>
<feature type="compositionally biased region" description="Low complexity" evidence="10">
    <location>
        <begin position="554"/>
        <end position="564"/>
    </location>
</feature>
<dbReference type="InterPro" id="IPR009060">
    <property type="entry name" value="UBA-like_sf"/>
</dbReference>
<feature type="domain" description="MPN" evidence="13">
    <location>
        <begin position="676"/>
        <end position="841"/>
    </location>
</feature>
<evidence type="ECO:0000256" key="10">
    <source>
        <dbReference type="SAM" id="MobiDB-lite"/>
    </source>
</evidence>
<dbReference type="Proteomes" id="UP000306954">
    <property type="component" value="Unassembled WGS sequence"/>
</dbReference>
<evidence type="ECO:0000256" key="2">
    <source>
        <dbReference type="ARBA" id="ARBA00004556"/>
    </source>
</evidence>
<accession>A0A4T0I7I0</accession>
<evidence type="ECO:0000256" key="4">
    <source>
        <dbReference type="ARBA" id="ARBA00019709"/>
    </source>
</evidence>
<dbReference type="SUPFAM" id="SSF57850">
    <property type="entry name" value="RING/U-box"/>
    <property type="match status" value="1"/>
</dbReference>
<comment type="similarity">
    <text evidence="3">Belongs to the NPL4 family.</text>
</comment>
<dbReference type="GO" id="GO:0006511">
    <property type="term" value="P:ubiquitin-dependent protein catabolic process"/>
    <property type="evidence" value="ECO:0007669"/>
    <property type="project" value="InterPro"/>
</dbReference>
<proteinExistence type="inferred from homology"/>
<keyword evidence="6 9" id="KW-0863">Zinc-finger</keyword>
<feature type="region of interest" description="Disordered" evidence="10">
    <location>
        <begin position="547"/>
        <end position="569"/>
    </location>
</feature>
<dbReference type="OrthoDB" id="10251089at2759"/>
<evidence type="ECO:0000256" key="5">
    <source>
        <dbReference type="ARBA" id="ARBA00022723"/>
    </source>
</evidence>
<dbReference type="CDD" id="cd14281">
    <property type="entry name" value="UBA2_Rad23_like"/>
    <property type="match status" value="1"/>
</dbReference>
<evidence type="ECO:0000259" key="14">
    <source>
        <dbReference type="PROSITE" id="PS51382"/>
    </source>
</evidence>
<comment type="function">
    <text evidence="8">Involved in the import of nuclear-targeted proteins into the nucleus and the export of poly(A) RNA out of the nucleus. Has a role in the endoplasmic reticulum-associated degradation (ERAD) pathway.</text>
</comment>
<dbReference type="CDD" id="cd08061">
    <property type="entry name" value="MPN_NPL4"/>
    <property type="match status" value="1"/>
</dbReference>
<evidence type="ECO:0000256" key="6">
    <source>
        <dbReference type="ARBA" id="ARBA00022771"/>
    </source>
</evidence>
<dbReference type="Pfam" id="PF05021">
    <property type="entry name" value="NPL4"/>
    <property type="match status" value="1"/>
</dbReference>
<evidence type="ECO:0000259" key="13">
    <source>
        <dbReference type="PROSITE" id="PS50249"/>
    </source>
</evidence>
<evidence type="ECO:0000256" key="1">
    <source>
        <dbReference type="ARBA" id="ARBA00004335"/>
    </source>
</evidence>
<evidence type="ECO:0000313" key="16">
    <source>
        <dbReference type="Proteomes" id="UP000306954"/>
    </source>
</evidence>
<dbReference type="Pfam" id="PF13920">
    <property type="entry name" value="zf-C3HC4_3"/>
    <property type="match status" value="1"/>
</dbReference>
<dbReference type="InterPro" id="IPR024682">
    <property type="entry name" value="Npl4_Ub-like_dom"/>
</dbReference>
<evidence type="ECO:0000259" key="11">
    <source>
        <dbReference type="PROSITE" id="PS50030"/>
    </source>
</evidence>
<dbReference type="GO" id="GO:0043130">
    <property type="term" value="F:ubiquitin binding"/>
    <property type="evidence" value="ECO:0007669"/>
    <property type="project" value="TreeGrafter"/>
</dbReference>
<dbReference type="GO" id="GO:0031965">
    <property type="term" value="C:nuclear membrane"/>
    <property type="evidence" value="ECO:0007669"/>
    <property type="project" value="UniProtKB-SubCell"/>
</dbReference>
<dbReference type="InterPro" id="IPR037518">
    <property type="entry name" value="MPN"/>
</dbReference>
<dbReference type="SUPFAM" id="SSF46934">
    <property type="entry name" value="UBA-like"/>
    <property type="match status" value="1"/>
</dbReference>
<sequence length="1117" mass="125672">MKYGKQFEQLNEEFPEEWQENSIEYKHLKKLLTDVVEELNMIGLNKSKLLDLLLRKTEDTHIEYVLDGPLNQPQPRLIVQFNDNDSREEWLSLYNLQKGSSGLDAVTASTSSTSNKDLDKQHQDNMEEIFTDGTDPSNKEIHIPLNADAKFLGALTAAFDKLEALQMVEKKKFATQVETLCNAITGVTGPSAVNHSTFGLHKKKTNDLYAWREIFTLWVESAIYEGITESSRGERDVESAEIRLNAFAAEVVKRGLGDSRTMKSKRSRQALDQFLELNMALLEIKKFYTANLEAARKILKKHMKMTALPTDSFYSFAGVEGSALQSATSSKNSNFGWTFYTISLPRVLLARLTETLIPIIPSIDDYNCLICQEIAFKPIRLNCTHIFCVRCLVKMQKRGQSDCPLCRAPVVMSANRNNLDQALVGFMELYFPKEVRAKAKANDKEAQKEHMEENGIEDVNWFTLTLKWLIVRIRSAEGTFRFDLSGDDSIELLGDRIIESAPTLDKHTLSLSNEPRGGETQLSSLSKRKLSDLGIKHGDLLFASSAKVPEPAQSSSTASGTTSSLPARPWQLVKDHPIDAHWFRQSGKIPRQTSSSSREGNLNTLPIEPYDKEYQAQQNIKHLSFHAYLRKLKDSNPPTSSVAQLPPLEELDFKFKQWVPNAITLQVQEYRMLDHVEFSSPGLVEGLLNFWRASGLQRFGILLGRYAPYEAVPMGIKAVVEAVHEIPQEGEVDGMTLGLPWEDQERVVELAQNAGLEVLGMIYSDLSQPPGTQSPLFKRHKDSFFLSSLELCFAGHLQNQHKLQTTQSKSGRFNSRFITCVLSGTQNGGIDISAFQISDQGMALIDADIVEPSVEPSTLRMKESKPGKYIPDVFYRYKNEYGIDVKKNAKPCFPVEYLLVNLTHGFPNQSNPVFKSSVFPIENRQGFQDQSVSKLISTFLPVVSESTGLGFHNSDDVDLESVTNEKKEALCDILNDWHLIAFLEPSGMFSADESRLALKVGINRDERDLEKLLKSSSWLNLMAIAREQASTQAANAQSLNEAEDIPHDVLAASEQTARQEREQREQEQREVDVSPSDREAIENLCSFGGFDFEQAKQCYLACEKNTEMAANLLFESM</sequence>